<organism evidence="1 2">
    <name type="scientific">Marchantia polymorpha</name>
    <name type="common">Common liverwort</name>
    <name type="synonym">Marchantia aquatica</name>
    <dbReference type="NCBI Taxonomy" id="3197"/>
    <lineage>
        <taxon>Eukaryota</taxon>
        <taxon>Viridiplantae</taxon>
        <taxon>Streptophyta</taxon>
        <taxon>Embryophyta</taxon>
        <taxon>Marchantiophyta</taxon>
        <taxon>Marchantiopsida</taxon>
        <taxon>Marchantiidae</taxon>
        <taxon>Marchantiales</taxon>
        <taxon>Marchantiaceae</taxon>
        <taxon>Marchantia</taxon>
    </lineage>
</organism>
<gene>
    <name evidence="1" type="ORF">MARPO_0007s0164</name>
</gene>
<dbReference type="EMBL" id="KZ772679">
    <property type="protein sequence ID" value="PTQ47768.1"/>
    <property type="molecule type" value="Genomic_DNA"/>
</dbReference>
<protein>
    <submittedName>
        <fullName evidence="1">Uncharacterized protein</fullName>
    </submittedName>
</protein>
<sequence length="96" mass="10594">MMRFQSQLSGVRIADTVVSSSSWGCGIWSFLLAAARDSQYILSGESNLLTCLLYVHGHKLQSNQCCGGKKLEYVHVSLNECLRRASKSTLARSLLI</sequence>
<name>A0A2R6XNU3_MARPO</name>
<keyword evidence="2" id="KW-1185">Reference proteome</keyword>
<reference evidence="2" key="1">
    <citation type="journal article" date="2017" name="Cell">
        <title>Insights into land plant evolution garnered from the Marchantia polymorpha genome.</title>
        <authorList>
            <person name="Bowman J.L."/>
            <person name="Kohchi T."/>
            <person name="Yamato K.T."/>
            <person name="Jenkins J."/>
            <person name="Shu S."/>
            <person name="Ishizaki K."/>
            <person name="Yamaoka S."/>
            <person name="Nishihama R."/>
            <person name="Nakamura Y."/>
            <person name="Berger F."/>
            <person name="Adam C."/>
            <person name="Aki S.S."/>
            <person name="Althoff F."/>
            <person name="Araki T."/>
            <person name="Arteaga-Vazquez M.A."/>
            <person name="Balasubrmanian S."/>
            <person name="Barry K."/>
            <person name="Bauer D."/>
            <person name="Boehm C.R."/>
            <person name="Briginshaw L."/>
            <person name="Caballero-Perez J."/>
            <person name="Catarino B."/>
            <person name="Chen F."/>
            <person name="Chiyoda S."/>
            <person name="Chovatia M."/>
            <person name="Davies K.M."/>
            <person name="Delmans M."/>
            <person name="Demura T."/>
            <person name="Dierschke T."/>
            <person name="Dolan L."/>
            <person name="Dorantes-Acosta A.E."/>
            <person name="Eklund D.M."/>
            <person name="Florent S.N."/>
            <person name="Flores-Sandoval E."/>
            <person name="Fujiyama A."/>
            <person name="Fukuzawa H."/>
            <person name="Galik B."/>
            <person name="Grimanelli D."/>
            <person name="Grimwood J."/>
            <person name="Grossniklaus U."/>
            <person name="Hamada T."/>
            <person name="Haseloff J."/>
            <person name="Hetherington A.J."/>
            <person name="Higo A."/>
            <person name="Hirakawa Y."/>
            <person name="Hundley H.N."/>
            <person name="Ikeda Y."/>
            <person name="Inoue K."/>
            <person name="Inoue S.I."/>
            <person name="Ishida S."/>
            <person name="Jia Q."/>
            <person name="Kakita M."/>
            <person name="Kanazawa T."/>
            <person name="Kawai Y."/>
            <person name="Kawashima T."/>
            <person name="Kennedy M."/>
            <person name="Kinose K."/>
            <person name="Kinoshita T."/>
            <person name="Kohara Y."/>
            <person name="Koide E."/>
            <person name="Komatsu K."/>
            <person name="Kopischke S."/>
            <person name="Kubo M."/>
            <person name="Kyozuka J."/>
            <person name="Lagercrantz U."/>
            <person name="Lin S.S."/>
            <person name="Lindquist E."/>
            <person name="Lipzen A.M."/>
            <person name="Lu C.W."/>
            <person name="De Luna E."/>
            <person name="Martienssen R.A."/>
            <person name="Minamino N."/>
            <person name="Mizutani M."/>
            <person name="Mizutani M."/>
            <person name="Mochizuki N."/>
            <person name="Monte I."/>
            <person name="Mosher R."/>
            <person name="Nagasaki H."/>
            <person name="Nakagami H."/>
            <person name="Naramoto S."/>
            <person name="Nishitani K."/>
            <person name="Ohtani M."/>
            <person name="Okamoto T."/>
            <person name="Okumura M."/>
            <person name="Phillips J."/>
            <person name="Pollak B."/>
            <person name="Reinders A."/>
            <person name="Rovekamp M."/>
            <person name="Sano R."/>
            <person name="Sawa S."/>
            <person name="Schmid M.W."/>
            <person name="Shirakawa M."/>
            <person name="Solano R."/>
            <person name="Spunde A."/>
            <person name="Suetsugu N."/>
            <person name="Sugano S."/>
            <person name="Sugiyama A."/>
            <person name="Sun R."/>
            <person name="Suzuki Y."/>
            <person name="Takenaka M."/>
            <person name="Takezawa D."/>
            <person name="Tomogane H."/>
            <person name="Tsuzuki M."/>
            <person name="Ueda T."/>
            <person name="Umeda M."/>
            <person name="Ward J.M."/>
            <person name="Watanabe Y."/>
            <person name="Yazaki K."/>
            <person name="Yokoyama R."/>
            <person name="Yoshitake Y."/>
            <person name="Yotsui I."/>
            <person name="Zachgo S."/>
            <person name="Schmutz J."/>
        </authorList>
    </citation>
    <scope>NUCLEOTIDE SEQUENCE [LARGE SCALE GENOMIC DNA]</scope>
    <source>
        <strain evidence="2">Tak-1</strain>
    </source>
</reference>
<proteinExistence type="predicted"/>
<evidence type="ECO:0000313" key="2">
    <source>
        <dbReference type="Proteomes" id="UP000244005"/>
    </source>
</evidence>
<accession>A0A2R6XNU3</accession>
<dbReference type="Proteomes" id="UP000244005">
    <property type="component" value="Unassembled WGS sequence"/>
</dbReference>
<evidence type="ECO:0000313" key="1">
    <source>
        <dbReference type="EMBL" id="PTQ47768.1"/>
    </source>
</evidence>
<dbReference type="AlphaFoldDB" id="A0A2R6XNU3"/>